<dbReference type="AlphaFoldDB" id="A0A7C3VVJ3"/>
<organism evidence="1">
    <name type="scientific">Planktothricoides sp. SpSt-374</name>
    <dbReference type="NCBI Taxonomy" id="2282167"/>
    <lineage>
        <taxon>Bacteria</taxon>
        <taxon>Bacillati</taxon>
        <taxon>Cyanobacteriota</taxon>
        <taxon>Cyanophyceae</taxon>
        <taxon>Oscillatoriophycideae</taxon>
        <taxon>Oscillatoriales</taxon>
        <taxon>Oscillatoriaceae</taxon>
        <taxon>Planktothricoides</taxon>
    </lineage>
</organism>
<sequence length="121" mass="14092">MYYLILKTENPELKKLFPHGVPVFDSAPDEFIEIYDDSGCDFLDIQPAFRINIAGLTPEQELRLLNQYATEMADCNFIVGNFHLIEKGWLLIAEDQVESVVWREGETAFRFEYERALVDVR</sequence>
<accession>A0A7C3VVJ3</accession>
<dbReference type="EMBL" id="DSPX01000202">
    <property type="protein sequence ID" value="HGG02935.1"/>
    <property type="molecule type" value="Genomic_DNA"/>
</dbReference>
<comment type="caution">
    <text evidence="1">The sequence shown here is derived from an EMBL/GenBank/DDBJ whole genome shotgun (WGS) entry which is preliminary data.</text>
</comment>
<proteinExistence type="predicted"/>
<gene>
    <name evidence="1" type="ORF">ENR15_20400</name>
</gene>
<evidence type="ECO:0000313" key="1">
    <source>
        <dbReference type="EMBL" id="HGG02935.1"/>
    </source>
</evidence>
<reference evidence="1" key="1">
    <citation type="journal article" date="2020" name="mSystems">
        <title>Genome- and Community-Level Interaction Insights into Carbon Utilization and Element Cycling Functions of Hydrothermarchaeota in Hydrothermal Sediment.</title>
        <authorList>
            <person name="Zhou Z."/>
            <person name="Liu Y."/>
            <person name="Xu W."/>
            <person name="Pan J."/>
            <person name="Luo Z.H."/>
            <person name="Li M."/>
        </authorList>
    </citation>
    <scope>NUCLEOTIDE SEQUENCE [LARGE SCALE GENOMIC DNA]</scope>
    <source>
        <strain evidence="1">SpSt-374</strain>
    </source>
</reference>
<protein>
    <submittedName>
        <fullName evidence="1">Uncharacterized protein</fullName>
    </submittedName>
</protein>
<name>A0A7C3VVJ3_9CYAN</name>